<dbReference type="CDD" id="cd00085">
    <property type="entry name" value="HNHc"/>
    <property type="match status" value="1"/>
</dbReference>
<dbReference type="InterPro" id="IPR003615">
    <property type="entry name" value="HNH_nuc"/>
</dbReference>
<keyword evidence="4" id="KW-1185">Reference proteome</keyword>
<dbReference type="PATRIC" id="fig|33995.3.peg.3372"/>
<organism evidence="3 4">
    <name type="scientific">Komagataeibacter europaeus</name>
    <name type="common">Gluconacetobacter europaeus</name>
    <dbReference type="NCBI Taxonomy" id="33995"/>
    <lineage>
        <taxon>Bacteria</taxon>
        <taxon>Pseudomonadati</taxon>
        <taxon>Pseudomonadota</taxon>
        <taxon>Alphaproteobacteria</taxon>
        <taxon>Acetobacterales</taxon>
        <taxon>Acetobacteraceae</taxon>
        <taxon>Komagataeibacter</taxon>
    </lineage>
</organism>
<evidence type="ECO:0000259" key="1">
    <source>
        <dbReference type="Pfam" id="PF01844"/>
    </source>
</evidence>
<protein>
    <submittedName>
        <fullName evidence="3">HNH endonuclease</fullName>
    </submittedName>
</protein>
<evidence type="ECO:0000313" key="3">
    <source>
        <dbReference type="EMBL" id="KON63415.1"/>
    </source>
</evidence>
<accession>A0A0M0EDU2</accession>
<dbReference type="RefSeq" id="WP_082267064.1">
    <property type="nucleotide sequence ID" value="NZ_LHUQ01000029.1"/>
</dbReference>
<comment type="caution">
    <text evidence="3">The sequence shown here is derived from an EMBL/GenBank/DDBJ whole genome shotgun (WGS) entry which is preliminary data.</text>
</comment>
<keyword evidence="3" id="KW-0255">Endonuclease</keyword>
<dbReference type="GO" id="GO:0004519">
    <property type="term" value="F:endonuclease activity"/>
    <property type="evidence" value="ECO:0007669"/>
    <property type="project" value="UniProtKB-KW"/>
</dbReference>
<sequence length="524" mass="59735">MGKSIILDALVKREDFWLKSNDEQVVESSKKASSITIENLKSNSNLVLSMRKPDFQRETNQWDVNQTINFIKSFIDGELVPSVIFWQSPSGMTFIIDGAHRISALRAWIENDYGDGRISLNFFDGDIPQEQRNAANSIRKKIKSEIGSYEDLNKKLIERNSDPKIKIDPTLVTRLRNLATRELDLQWVSGNAENAERSFFKINTQGTPLDKNEEIILRNRKKSLAIAARSIIRSATGHKYWSDFSEEKQETIQKLSIEINKLLFKPEINEPVRTLQLPIGGQASNTSSLSILIRMLGLSDDVKIGTDKKIETKDDHDGSLTIKTLERCKKIMNVISGNESCSLGFHPAVYFYSERGKNIPDIFLGIYRLIIDKEKNNDREFYKNFTKSREKIESFLLHNKNIINQMMVGIRSGDRPEKIQNMFEYLVKENNYRIEDIFSYLNLKGSVVSIKQKADGKKFSNETKSSAFIKTAIQTALKCPICNGYLEPSMSVSYDHFIPIRDGGTGDEENCSLTHGYCNSSMKS</sequence>
<dbReference type="GO" id="GO:0008270">
    <property type="term" value="F:zinc ion binding"/>
    <property type="evidence" value="ECO:0007669"/>
    <property type="project" value="InterPro"/>
</dbReference>
<dbReference type="InterPro" id="IPR002711">
    <property type="entry name" value="HNH"/>
</dbReference>
<gene>
    <name evidence="3" type="ORF">KOEU_30410</name>
</gene>
<dbReference type="InterPro" id="IPR004919">
    <property type="entry name" value="GmrSD_N"/>
</dbReference>
<dbReference type="AlphaFoldDB" id="A0A0M0EDU2"/>
<dbReference type="STRING" id="33995.KOEU_30410"/>
<evidence type="ECO:0000259" key="2">
    <source>
        <dbReference type="Pfam" id="PF03235"/>
    </source>
</evidence>
<keyword evidence="3" id="KW-0540">Nuclease</keyword>
<reference evidence="3" key="1">
    <citation type="submission" date="2015-08" db="EMBL/GenBank/DDBJ databases">
        <title>Draft genome sequence of Komagataeibacter europaeus CECT 8546 a cellulose producer strain from vinegar produced by the traditional method.</title>
        <authorList>
            <person name="Poehlein A."/>
            <person name="Valera M.J."/>
            <person name="Haack F.S."/>
            <person name="Mas A."/>
            <person name="Daniel R."/>
            <person name="Streit W.R."/>
            <person name="Mateo E."/>
        </authorList>
    </citation>
    <scope>NUCLEOTIDE SEQUENCE [LARGE SCALE GENOMIC DNA]</scope>
    <source>
        <strain evidence="3">CECT 8546</strain>
    </source>
</reference>
<proteinExistence type="predicted"/>
<dbReference type="EMBL" id="LHUQ01000029">
    <property type="protein sequence ID" value="KON63415.1"/>
    <property type="molecule type" value="Genomic_DNA"/>
</dbReference>
<feature type="domain" description="GmrSD restriction endonucleases N-terminal" evidence="2">
    <location>
        <begin position="47"/>
        <end position="216"/>
    </location>
</feature>
<feature type="domain" description="HNH" evidence="1">
    <location>
        <begin position="479"/>
        <end position="521"/>
    </location>
</feature>
<dbReference type="Proteomes" id="UP000037566">
    <property type="component" value="Unassembled WGS sequence"/>
</dbReference>
<evidence type="ECO:0000313" key="4">
    <source>
        <dbReference type="Proteomes" id="UP000037566"/>
    </source>
</evidence>
<dbReference type="OrthoDB" id="9764212at2"/>
<name>A0A0M0EDU2_KOMEU</name>
<keyword evidence="3" id="KW-0378">Hydrolase</keyword>
<dbReference type="Pfam" id="PF01844">
    <property type="entry name" value="HNH"/>
    <property type="match status" value="1"/>
</dbReference>
<dbReference type="GO" id="GO:0003676">
    <property type="term" value="F:nucleic acid binding"/>
    <property type="evidence" value="ECO:0007669"/>
    <property type="project" value="InterPro"/>
</dbReference>
<dbReference type="Gene3D" id="1.10.30.50">
    <property type="match status" value="1"/>
</dbReference>
<dbReference type="Pfam" id="PF03235">
    <property type="entry name" value="GmrSD_N"/>
    <property type="match status" value="1"/>
</dbReference>